<feature type="region of interest" description="Disordered" evidence="2">
    <location>
        <begin position="14"/>
        <end position="33"/>
    </location>
</feature>
<gene>
    <name evidence="3" type="ORF">PG997_006775</name>
</gene>
<dbReference type="SUPFAM" id="SSF54518">
    <property type="entry name" value="Tubby C-terminal domain-like"/>
    <property type="match status" value="1"/>
</dbReference>
<evidence type="ECO:0000256" key="2">
    <source>
        <dbReference type="SAM" id="MobiDB-lite"/>
    </source>
</evidence>
<dbReference type="GeneID" id="92044150"/>
<organism evidence="3 4">
    <name type="scientific">Apiospora hydei</name>
    <dbReference type="NCBI Taxonomy" id="1337664"/>
    <lineage>
        <taxon>Eukaryota</taxon>
        <taxon>Fungi</taxon>
        <taxon>Dikarya</taxon>
        <taxon>Ascomycota</taxon>
        <taxon>Pezizomycotina</taxon>
        <taxon>Sordariomycetes</taxon>
        <taxon>Xylariomycetidae</taxon>
        <taxon>Amphisphaeriales</taxon>
        <taxon>Apiosporaceae</taxon>
        <taxon>Apiospora</taxon>
    </lineage>
</organism>
<comment type="caution">
    <text evidence="3">The sequence shown here is derived from an EMBL/GenBank/DDBJ whole genome shotgun (WGS) entry which is preliminary data.</text>
</comment>
<dbReference type="Proteomes" id="UP001433268">
    <property type="component" value="Unassembled WGS sequence"/>
</dbReference>
<feature type="region of interest" description="Disordered" evidence="2">
    <location>
        <begin position="82"/>
        <end position="121"/>
    </location>
</feature>
<protein>
    <recommendedName>
        <fullName evidence="5">Tubby C-terminal domain-containing protein</fullName>
    </recommendedName>
</protein>
<feature type="compositionally biased region" description="Polar residues" evidence="2">
    <location>
        <begin position="17"/>
        <end position="33"/>
    </location>
</feature>
<evidence type="ECO:0000313" key="3">
    <source>
        <dbReference type="EMBL" id="KAK8085504.1"/>
    </source>
</evidence>
<evidence type="ECO:0008006" key="5">
    <source>
        <dbReference type="Google" id="ProtNLM"/>
    </source>
</evidence>
<dbReference type="RefSeq" id="XP_066670013.1">
    <property type="nucleotide sequence ID" value="XM_066811090.1"/>
</dbReference>
<dbReference type="InterPro" id="IPR038595">
    <property type="entry name" value="LOR_sf"/>
</dbReference>
<evidence type="ECO:0000256" key="1">
    <source>
        <dbReference type="ARBA" id="ARBA00005437"/>
    </source>
</evidence>
<name>A0ABR1WS41_9PEZI</name>
<dbReference type="Gene3D" id="2.40.160.200">
    <property type="entry name" value="LURP1-related"/>
    <property type="match status" value="1"/>
</dbReference>
<reference evidence="3 4" key="1">
    <citation type="submission" date="2023-01" db="EMBL/GenBank/DDBJ databases">
        <title>Analysis of 21 Apiospora genomes using comparative genomics revels a genus with tremendous synthesis potential of carbohydrate active enzymes and secondary metabolites.</title>
        <authorList>
            <person name="Sorensen T."/>
        </authorList>
    </citation>
    <scope>NUCLEOTIDE SEQUENCE [LARGE SCALE GENOMIC DNA]</scope>
    <source>
        <strain evidence="3 4">CBS 114990</strain>
    </source>
</reference>
<keyword evidence="4" id="KW-1185">Reference proteome</keyword>
<evidence type="ECO:0000313" key="4">
    <source>
        <dbReference type="Proteomes" id="UP001433268"/>
    </source>
</evidence>
<dbReference type="EMBL" id="JAQQWN010000005">
    <property type="protein sequence ID" value="KAK8085504.1"/>
    <property type="molecule type" value="Genomic_DNA"/>
</dbReference>
<dbReference type="InterPro" id="IPR007612">
    <property type="entry name" value="LOR"/>
</dbReference>
<proteinExistence type="inferred from homology"/>
<dbReference type="InterPro" id="IPR025659">
    <property type="entry name" value="Tubby-like_C"/>
</dbReference>
<comment type="similarity">
    <text evidence="1">Belongs to the LOR family.</text>
</comment>
<dbReference type="Pfam" id="PF04525">
    <property type="entry name" value="LOR"/>
    <property type="match status" value="1"/>
</dbReference>
<sequence>MMDRTQILHRGYIAPVSPQSSGPFQHSTTSTTRVAETPLHVPHSVQTVLDACLSLTPPRRPDAKELRETATGHVDEAALALATTHESNNTPRGKPDSRQEQRPTNLKPALKPKARTSIARVPARVHFLQQTGQVPSGARKESQGRQLPALKPGAVRLPANILFPDHAREDSMMLNLTRSEKGFNFKTASGCPVFKVRGMRPCSSNWNDAAMYIAGKRLLNLRQQGVLIWTTFFGDDPDGNEIFHIKCPATSGKSPSTPHESGLQGLTSLPVNSIKAVGSFPNTNGVKETLVMTGDYYGRKIDIADQKTGMCVARIRQRQRGGDRHQPLALSLLLVSPTVDCVLMAAMSLLAYKIIHSRTGL</sequence>
<accession>A0ABR1WS41</accession>